<comment type="similarity">
    <text evidence="1 7">Belongs to the peptidase A1 family.</text>
</comment>
<dbReference type="RefSeq" id="XP_027189770.1">
    <property type="nucleotide sequence ID" value="XM_027333969.1"/>
</dbReference>
<keyword evidence="3 7" id="KW-0064">Aspartyl protease</keyword>
<dbReference type="Proteomes" id="UP000087171">
    <property type="component" value="Chromosome Ca4"/>
</dbReference>
<feature type="domain" description="Peptidase A1" evidence="8">
    <location>
        <begin position="86"/>
        <end position="442"/>
    </location>
</feature>
<evidence type="ECO:0000256" key="5">
    <source>
        <dbReference type="ARBA" id="ARBA00023180"/>
    </source>
</evidence>
<dbReference type="InterPro" id="IPR001461">
    <property type="entry name" value="Aspartic_peptidase_A1"/>
</dbReference>
<evidence type="ECO:0000313" key="10">
    <source>
        <dbReference type="Proteomes" id="UP000087171"/>
    </source>
</evidence>
<dbReference type="GO" id="GO:0006508">
    <property type="term" value="P:proteolysis"/>
    <property type="evidence" value="ECO:0007669"/>
    <property type="project" value="UniProtKB-KW"/>
</dbReference>
<gene>
    <name evidence="9" type="primary">AP26</name>
    <name evidence="11" type="synonym">LOC101497523</name>
</gene>
<dbReference type="InterPro" id="IPR032861">
    <property type="entry name" value="TAXi_N"/>
</dbReference>
<dbReference type="PANTHER" id="PTHR13683:SF875">
    <property type="entry name" value="EUKARYOTIC ASPARTYL PROTEASE FAMILY PROTEIN"/>
    <property type="match status" value="1"/>
</dbReference>
<dbReference type="Pfam" id="PF14541">
    <property type="entry name" value="TAXi_C"/>
    <property type="match status" value="1"/>
</dbReference>
<evidence type="ECO:0000256" key="6">
    <source>
        <dbReference type="PIRSR" id="PIRSR601461-1"/>
    </source>
</evidence>
<dbReference type="PROSITE" id="PS00141">
    <property type="entry name" value="ASP_PROTEASE"/>
    <property type="match status" value="1"/>
</dbReference>
<evidence type="ECO:0000313" key="9">
    <source>
        <dbReference type="EMBL" id="AIA58649.1"/>
    </source>
</evidence>
<dbReference type="CDD" id="cd05476">
    <property type="entry name" value="pepsin_A_like_plant"/>
    <property type="match status" value="1"/>
</dbReference>
<evidence type="ECO:0000256" key="2">
    <source>
        <dbReference type="ARBA" id="ARBA00022670"/>
    </source>
</evidence>
<keyword evidence="10" id="KW-1185">Reference proteome</keyword>
<reference evidence="10" key="1">
    <citation type="journal article" date="2013" name="Nat. Biotechnol.">
        <title>Draft genome sequence of chickpea (Cicer arietinum) provides a resource for trait improvement.</title>
        <authorList>
            <person name="Varshney R.K."/>
            <person name="Song C."/>
            <person name="Saxena R.K."/>
            <person name="Azam S."/>
            <person name="Yu S."/>
            <person name="Sharpe A.G."/>
            <person name="Cannon S."/>
            <person name="Baek J."/>
            <person name="Rosen B.D."/>
            <person name="Tar'an B."/>
            <person name="Millan T."/>
            <person name="Zhang X."/>
            <person name="Ramsay L.D."/>
            <person name="Iwata A."/>
            <person name="Wang Y."/>
            <person name="Nelson W."/>
            <person name="Farmer A.D."/>
            <person name="Gaur P.M."/>
            <person name="Soderlund C."/>
            <person name="Penmetsa R.V."/>
            <person name="Xu C."/>
            <person name="Bharti A.K."/>
            <person name="He W."/>
            <person name="Winter P."/>
            <person name="Zhao S."/>
            <person name="Hane J.K."/>
            <person name="Carrasquilla-Garcia N."/>
            <person name="Condie J.A."/>
            <person name="Upadhyaya H.D."/>
            <person name="Luo M.C."/>
            <person name="Thudi M."/>
            <person name="Gowda C.L."/>
            <person name="Singh N.P."/>
            <person name="Lichtenzveig J."/>
            <person name="Gali K.K."/>
            <person name="Rubio J."/>
            <person name="Nadarajan N."/>
            <person name="Dolezel J."/>
            <person name="Bansal K.C."/>
            <person name="Xu X."/>
            <person name="Edwards D."/>
            <person name="Zhang G."/>
            <person name="Kahl G."/>
            <person name="Gil J."/>
            <person name="Singh K.B."/>
            <person name="Datta S.K."/>
            <person name="Jackson S.A."/>
            <person name="Wang J."/>
            <person name="Cook D.R."/>
        </authorList>
    </citation>
    <scope>NUCLEOTIDE SEQUENCE [LARGE SCALE GENOMIC DNA]</scope>
    <source>
        <strain evidence="10">cv. CDC Frontier</strain>
    </source>
</reference>
<name>A0A060A9D3_CICAR</name>
<dbReference type="InterPro" id="IPR021109">
    <property type="entry name" value="Peptidase_aspartic_dom_sf"/>
</dbReference>
<dbReference type="SUPFAM" id="SSF50630">
    <property type="entry name" value="Acid proteases"/>
    <property type="match status" value="1"/>
</dbReference>
<keyword evidence="2 7" id="KW-0645">Protease</keyword>
<dbReference type="Pfam" id="PF14543">
    <property type="entry name" value="TAXi_N"/>
    <property type="match status" value="1"/>
</dbReference>
<evidence type="ECO:0000256" key="1">
    <source>
        <dbReference type="ARBA" id="ARBA00007447"/>
    </source>
</evidence>
<dbReference type="InterPro" id="IPR034161">
    <property type="entry name" value="Pepsin-like_plant"/>
</dbReference>
<dbReference type="PROSITE" id="PS51767">
    <property type="entry name" value="PEPTIDASE_A1"/>
    <property type="match status" value="1"/>
</dbReference>
<dbReference type="PRINTS" id="PR00792">
    <property type="entry name" value="PEPSIN"/>
</dbReference>
<dbReference type="OrthoDB" id="2747330at2759"/>
<accession>A0A060A9D3</accession>
<keyword evidence="5" id="KW-0325">Glycoprotein</keyword>
<evidence type="ECO:0000256" key="3">
    <source>
        <dbReference type="ARBA" id="ARBA00022750"/>
    </source>
</evidence>
<feature type="active site" evidence="6">
    <location>
        <position position="326"/>
    </location>
</feature>
<evidence type="ECO:0000256" key="7">
    <source>
        <dbReference type="RuleBase" id="RU000454"/>
    </source>
</evidence>
<sequence length="493" mass="53048">METSMQFYIPKLLLLSLLACCMTNIVVPVVCTGYLPLTRTVSLNDYLKMDTLRARDRARHSRILGAVGIGNFPVHGSADPNSYGLYTTKIMLGSPQKEFTVMIDTGSDLLWVNCNTCDNCPQSSGLGVKLNFFDMSSSSTAALVHCSNPVCPSRIQGADVQCFPHANQCSYSNKFQDGSGTSGDYVTDKIYFDTIPEKSSLASGNSSATILFGCSTHQSGALTEPVKAFDGILGLGPGSLSIVSQLSPQGIVSKAFSHCLKGDRNGGGILVLGEIVEPSIAYSPLVPSQPNYNLNLESIAVNGQLLSINPVVFAASKLGDQGTIVDSGTTLAYLVEEAYDPLINAITTAVSQFVTPTFPEGSPCYLVSTSLDIFPSISFNFVGGASMDLKPQQYLVHYDLMNNAAWCIGFQKMEGGYSILGDLVLKDKIVVYDLVNQRIGWTNYNCSMPVNVSVILNKDKYNNPRARRSSASNSEIGIFSMLLQVTIVAMHIV</sequence>
<reference evidence="11" key="3">
    <citation type="submission" date="2025-04" db="UniProtKB">
        <authorList>
            <consortium name="RefSeq"/>
        </authorList>
    </citation>
    <scope>IDENTIFICATION</scope>
    <source>
        <tissue evidence="11">Etiolated seedlings</tissue>
    </source>
</reference>
<dbReference type="STRING" id="3827.A0A060A9D3"/>
<dbReference type="FunFam" id="2.40.70.10:FF:000018">
    <property type="entry name" value="Aspartic proteinase-like protein 2"/>
    <property type="match status" value="1"/>
</dbReference>
<protein>
    <submittedName>
        <fullName evidence="9 11">Aspartic proteinase</fullName>
    </submittedName>
</protein>
<dbReference type="AlphaFoldDB" id="A0A060A9D3"/>
<dbReference type="InterPro" id="IPR033121">
    <property type="entry name" value="PEPTIDASE_A1"/>
</dbReference>
<dbReference type="InterPro" id="IPR032799">
    <property type="entry name" value="TAXi_C"/>
</dbReference>
<evidence type="ECO:0000313" key="11">
    <source>
        <dbReference type="RefSeq" id="XP_027189770.1"/>
    </source>
</evidence>
<evidence type="ECO:0000256" key="4">
    <source>
        <dbReference type="ARBA" id="ARBA00022801"/>
    </source>
</evidence>
<proteinExistence type="inferred from homology"/>
<dbReference type="PANTHER" id="PTHR13683">
    <property type="entry name" value="ASPARTYL PROTEASES"/>
    <property type="match status" value="1"/>
</dbReference>
<feature type="active site" evidence="6">
    <location>
        <position position="104"/>
    </location>
</feature>
<organism evidence="9">
    <name type="scientific">Cicer arietinum</name>
    <name type="common">Chickpea</name>
    <name type="synonym">Garbanzo</name>
    <dbReference type="NCBI Taxonomy" id="3827"/>
    <lineage>
        <taxon>Eukaryota</taxon>
        <taxon>Viridiplantae</taxon>
        <taxon>Streptophyta</taxon>
        <taxon>Embryophyta</taxon>
        <taxon>Tracheophyta</taxon>
        <taxon>Spermatophyta</taxon>
        <taxon>Magnoliopsida</taxon>
        <taxon>eudicotyledons</taxon>
        <taxon>Gunneridae</taxon>
        <taxon>Pentapetalae</taxon>
        <taxon>rosids</taxon>
        <taxon>fabids</taxon>
        <taxon>Fabales</taxon>
        <taxon>Fabaceae</taxon>
        <taxon>Papilionoideae</taxon>
        <taxon>50 kb inversion clade</taxon>
        <taxon>NPAAA clade</taxon>
        <taxon>Hologalegina</taxon>
        <taxon>IRL clade</taxon>
        <taxon>Cicereae</taxon>
        <taxon>Cicer</taxon>
    </lineage>
</organism>
<reference evidence="9" key="2">
    <citation type="journal article" date="2015" name="Comput. Biol. Med.">
        <title>Genome-wide identification and structure-function studies of proteases and protease inhibitors in Cicer arietinum (chickpea).</title>
        <authorList>
            <person name="Sharma R."/>
            <person name="Suresh C.G."/>
        </authorList>
    </citation>
    <scope>NUCLEOTIDE SEQUENCE</scope>
</reference>
<dbReference type="EMBL" id="KJ561460">
    <property type="protein sequence ID" value="AIA58649.1"/>
    <property type="molecule type" value="Genomic_DNA"/>
</dbReference>
<evidence type="ECO:0000259" key="8">
    <source>
        <dbReference type="PROSITE" id="PS51767"/>
    </source>
</evidence>
<dbReference type="InterPro" id="IPR001969">
    <property type="entry name" value="Aspartic_peptidase_AS"/>
</dbReference>
<dbReference type="Gene3D" id="2.40.70.10">
    <property type="entry name" value="Acid Proteases"/>
    <property type="match status" value="2"/>
</dbReference>
<keyword evidence="4 7" id="KW-0378">Hydrolase</keyword>
<dbReference type="GO" id="GO:0004190">
    <property type="term" value="F:aspartic-type endopeptidase activity"/>
    <property type="evidence" value="ECO:0007669"/>
    <property type="project" value="UniProtKB-KW"/>
</dbReference>